<dbReference type="Proteomes" id="UP000028782">
    <property type="component" value="Chromosome"/>
</dbReference>
<protein>
    <submittedName>
        <fullName evidence="2">Peptidase S58</fullName>
    </submittedName>
</protein>
<comment type="similarity">
    <text evidence="1">Belongs to the peptidase S58 family.</text>
</comment>
<dbReference type="PANTHER" id="PTHR36512:SF3">
    <property type="entry name" value="BLR5678 PROTEIN"/>
    <property type="match status" value="1"/>
</dbReference>
<evidence type="ECO:0000256" key="1">
    <source>
        <dbReference type="ARBA" id="ARBA00007068"/>
    </source>
</evidence>
<evidence type="ECO:0000313" key="2">
    <source>
        <dbReference type="EMBL" id="AIJ45966.1"/>
    </source>
</evidence>
<dbReference type="GO" id="GO:0004177">
    <property type="term" value="F:aminopeptidase activity"/>
    <property type="evidence" value="ECO:0007669"/>
    <property type="project" value="TreeGrafter"/>
</dbReference>
<sequence length="345" mass="34731">MSAFSTIEDLLAHDGHIARVQGISIGHFSDPRRPTGCTVVLCPQGAVGGVDVRGAAPGTRETDLLHPSNLVQEVHGIMLAGGSAWGLDAATGAVRWLEEQGAGLNIGVGRIPLVPAAVLFDVMMGDMRIRPDAAAGYAACRNAGPDSGTGRPAEGSVGAGAGAVVGKVFGHERAMKGGLGTASFTVDGVTVGAIIACNALGDVLNPFSGELLAGARTADGLQLRGTRDALLAGEEPRPVLAGSNTTIGVVATDAIISKAQAHRLAVVAHDGLARAINPVHTMSDGDSLFALGTARSGKSLGMMTLSTLAAEAVAVATARAVLLAQSVRIEGQATQPSHQDLRAGS</sequence>
<dbReference type="AlphaFoldDB" id="A0A076PMT0"/>
<dbReference type="Pfam" id="PF03576">
    <property type="entry name" value="Peptidase_S58"/>
    <property type="match status" value="1"/>
</dbReference>
<dbReference type="RefSeq" id="WP_003057097.1">
    <property type="nucleotide sequence ID" value="NZ_CP006704.1"/>
</dbReference>
<dbReference type="EMBL" id="CP006704">
    <property type="protein sequence ID" value="AIJ45966.1"/>
    <property type="molecule type" value="Genomic_DNA"/>
</dbReference>
<organism evidence="2 3">
    <name type="scientific">Comamonas testosteroni TK102</name>
    <dbReference type="NCBI Taxonomy" id="1392005"/>
    <lineage>
        <taxon>Bacteria</taxon>
        <taxon>Pseudomonadati</taxon>
        <taxon>Pseudomonadota</taxon>
        <taxon>Betaproteobacteria</taxon>
        <taxon>Burkholderiales</taxon>
        <taxon>Comamonadaceae</taxon>
        <taxon>Comamonas</taxon>
    </lineage>
</organism>
<gene>
    <name evidence="2" type="ORF">O987_09180</name>
</gene>
<reference evidence="2 3" key="1">
    <citation type="journal article" date="2014" name="Genome Announc.">
        <title>Complete Genome Sequence of Polychlorinated Biphenyl Degrader Comamonas testosteroni TK102 (NBRC 109938).</title>
        <authorList>
            <person name="Fukuda K."/>
            <person name="Hosoyama A."/>
            <person name="Tsuchikane K."/>
            <person name="Ohji S."/>
            <person name="Yamazoe A."/>
            <person name="Fujita N."/>
            <person name="Shintani M."/>
            <person name="Kimbara K."/>
        </authorList>
    </citation>
    <scope>NUCLEOTIDE SEQUENCE [LARGE SCALE GENOMIC DNA]</scope>
    <source>
        <strain evidence="2">TK102</strain>
    </source>
</reference>
<dbReference type="InterPro" id="IPR005321">
    <property type="entry name" value="Peptidase_S58_DmpA"/>
</dbReference>
<dbReference type="KEGG" id="ctes:O987_09180"/>
<dbReference type="Gene3D" id="3.60.70.12">
    <property type="entry name" value="L-amino peptidase D-ALA esterase/amidase"/>
    <property type="match status" value="1"/>
</dbReference>
<accession>A0A076PMT0</accession>
<name>A0A076PMT0_COMTE</name>
<dbReference type="CDD" id="cd02252">
    <property type="entry name" value="nylC_like"/>
    <property type="match status" value="1"/>
</dbReference>
<proteinExistence type="inferred from homology"/>
<evidence type="ECO:0000313" key="3">
    <source>
        <dbReference type="Proteomes" id="UP000028782"/>
    </source>
</evidence>
<dbReference type="PANTHER" id="PTHR36512">
    <property type="entry name" value="D-AMINOPEPTIDASE"/>
    <property type="match status" value="1"/>
</dbReference>
<dbReference type="HOGENOM" id="CLU_044458_1_0_4"/>
<dbReference type="InterPro" id="IPR016117">
    <property type="entry name" value="ArgJ-like_dom_sf"/>
</dbReference>
<dbReference type="SUPFAM" id="SSF56266">
    <property type="entry name" value="DmpA/ArgJ-like"/>
    <property type="match status" value="1"/>
</dbReference>